<name>A0ABT9ZLW0_9BACI</name>
<sequence length="70" mass="7534">MFSENLIDELQDRIGTRVQVTTDNNVFEGVLGLVSGEIIRIVLSSGYGEGTTTNVSLNAVNFIRFLSAAA</sequence>
<reference evidence="1 2" key="1">
    <citation type="submission" date="2023-07" db="EMBL/GenBank/DDBJ databases">
        <title>Genomic Encyclopedia of Type Strains, Phase IV (KMG-IV): sequencing the most valuable type-strain genomes for metagenomic binning, comparative biology and taxonomic classification.</title>
        <authorList>
            <person name="Goeker M."/>
        </authorList>
    </citation>
    <scope>NUCLEOTIDE SEQUENCE [LARGE SCALE GENOMIC DNA]</scope>
    <source>
        <strain evidence="1 2">DSM 29005</strain>
    </source>
</reference>
<proteinExistence type="predicted"/>
<gene>
    <name evidence="1" type="ORF">J2S19_003825</name>
</gene>
<evidence type="ECO:0000313" key="1">
    <source>
        <dbReference type="EMBL" id="MDQ0232503.1"/>
    </source>
</evidence>
<accession>A0ABT9ZLW0</accession>
<dbReference type="RefSeq" id="WP_307344562.1">
    <property type="nucleotide sequence ID" value="NZ_JAUSUD010000022.1"/>
</dbReference>
<evidence type="ECO:0000313" key="2">
    <source>
        <dbReference type="Proteomes" id="UP001234495"/>
    </source>
</evidence>
<comment type="caution">
    <text evidence="1">The sequence shown here is derived from an EMBL/GenBank/DDBJ whole genome shotgun (WGS) entry which is preliminary data.</text>
</comment>
<organism evidence="1 2">
    <name type="scientific">Metabacillus malikii</name>
    <dbReference type="NCBI Taxonomy" id="1504265"/>
    <lineage>
        <taxon>Bacteria</taxon>
        <taxon>Bacillati</taxon>
        <taxon>Bacillota</taxon>
        <taxon>Bacilli</taxon>
        <taxon>Bacillales</taxon>
        <taxon>Bacillaceae</taxon>
        <taxon>Metabacillus</taxon>
    </lineage>
</organism>
<dbReference type="Proteomes" id="UP001234495">
    <property type="component" value="Unassembled WGS sequence"/>
</dbReference>
<dbReference type="EMBL" id="JAUSUD010000022">
    <property type="protein sequence ID" value="MDQ0232503.1"/>
    <property type="molecule type" value="Genomic_DNA"/>
</dbReference>
<protein>
    <recommendedName>
        <fullName evidence="3">DUF2642 domain-containing protein</fullName>
    </recommendedName>
</protein>
<evidence type="ECO:0008006" key="3">
    <source>
        <dbReference type="Google" id="ProtNLM"/>
    </source>
</evidence>
<keyword evidence="2" id="KW-1185">Reference proteome</keyword>